<protein>
    <submittedName>
        <fullName evidence="5">Putative phage tail tape measure protein</fullName>
    </submittedName>
</protein>
<dbReference type="KEGG" id="sri:SELR_pSRC400380"/>
<sequence length="2490" mass="275793">MDKNQELRTNLVLEANSALTAIRELSDGLDKISKLKFDNVKSGFDSLTKAFQAAQKMSSKVAKTQVKEEEELQNLMQKRKKIIADMMNQFSKEKTGLSVKVDMSAAQKELQKTTRMVADMYDALGQTGKAKTLMGEALNVLAKLSNGGAKGIGLESAKREYKDFERQLQENKAMRAELDRQVANGIAEQHRQEAVKKGKDPYSDPVYANSEAGKKAKKIKDQQEAEAKAKAEQQKKDTEALQKYLEQKEKAYARELEAEAALARKRKENENQRIEATKKRQELNKDEWAAVQKALGEKERDPHRNDLYKTTGTYYPEMNRRERLSATPSEADELAKMRAEDINNRRLARESAEKKRQAQAEEKAELDRMKAQEINNNRLARERLEREQQLTNARLDNEKRVQAEIKQNEDRIKKNRADAQSGFTKYFNLQDKLGKFTRDINFLSGKEVSETKMHQLLEEMEKIRRKALDIGATDIASKLTKNMLSGVKVVTEAEKEAAREKKKADNEAQKRLKEQAKLIEDIAKLWKDIEKYRGADGQSLSKKGYDNMLGRISNLRDRAVEQGLHGDATLLNPSLLNGVNTKLGQFNNRLSEAKDKAQQLYMRFRETGKEADKLNFLKAKADLKEMNNLAEDFDRAISKARRHELTLGNIAKRARESANWQIGGRIENTVVDFPSEVISSVSKYELAMAGIAQVLPKVEEGQSAANAQFGKFADIAARYGQSLDSALESAKSIGRMYGQADGNHNKGAENTSLLTAQAMKMATVDNFDPIEATRGLESALSQFNLQTEDTNLLMERSGKILDVWTKLAHNSGASAQDLVQGVNQAGAAAHQCGVSFETLNSLVAVGIRSTGKTGNEIGTTLKSMFSSILSDKNIKSMEQFGVRVYDIGENGSRKLRDMKDIILDISRVLSTGGKDAKELRDFMMPIAGGKQQYSKIDAILANYKELQRTMGEASDSAGFTDKQLELQLNTISRKWETLKTNVSHWFANSGADGLANDLKWILDTLNRIVNAVMDADTHFYQWAKLGVQIVIAWKAIPALINMAARAAGRFAAASTFKGGASAGVASLGSGLATQFSAAKYGEMRKQLQAGNVQIAKANSLMTIWNGLMTKGARASSVAAFGVKLFSGAIGTLRGIVAALGGPMGLAITAAMLLSEQFIASANDAEVLKEKQEDIIQKSEEVATTTALELEKHDEAAKKAQELADQYNMLVDSLNALKAADDGSAESAQRQADVRKQMGAISDEVQQILHANAIEFDKDGKINKDTIESLAEADKAKTIEKIDNAQSEITAEKDRLDAKIESAKIILEAQKAEINSTYAVATAYKALYATVTALEGLMAGFDFGMQGALESTMIGGASRFVFGDAKTDEWIASFKSSAQSHAQNFANRLDFLSSGKNILALQNVIEQQKIIDSLQPQVDRLSDRWNSLEAVKRGVGYDQDKHEYYEKREDIDTSGRIPGGGKEHPLSEAEKKAAAKEAAKAKREAAKAAREQAKLERQKEIVSFRNDEPMDYVNTVSKETGALTIGQLLSFAAALNGHNDPWKVHADYFSDKNIFKVPEALTNQYADGKTDEESRFWAFSKWLQNNQARFGGYEGALEAYYKTIHPQTSDEELKRKAEAWMNEGEYFDSKHDYNKNKSVLTHHSAYGTGYASGDVITGSQYDDYINRMAERYGVDKVLAHQIAERESTHGQYSSNVMQVESATGREMGFSDMSDPFQSIEAGLKYFAKMLNDNNGNIEAALRAYNGGGDPNYVENVLKHKYTPVGVTGNSSIWDKAAEHLSDQGLLDYGAGAENLGLQCAAFVSKVLVEAGVKGLNSINVDELARQADAQGLYHSADSGYQPQKGDIYIWGHHTGFADGQGNYIARNSTEGVHFGNELDYRANFGGLRGYISTGSALGGSSKQAAFQWKNSESDGQPTLLNWRPNQQNVVQNWYERQQDLFKLQEQEVKMLEDAGQMAESIKEQSQTARDKANTQATYLAITKRNVLEAYKLFIKKMSEDSDVQAALKRNGTTITNISPSDMDDLIQRMKNAKKNTEELERLWKVVKEFKFDSNGNSTKLQEIDLNEKQQRIEAAKASGYMTPQEEEDYALNSLDLWYQQESSGKIFQDPRMEEEYHRQRATVYQTRLERLQVEAEKADEDAPAVKEELRQKVLAAKNNVDSKEAALHNASTPEEIAKAKKELDEAQNALDLQSETWRNVEQHGTDAQRKIAQETSKTIANLNKETKAADKVGTEIKQKIGNGIKTMFSDVLIEGNNFKDAWKNLWTDIGKFALDRLLEIQMSKWFTPIGKATGGSVKAGATGGMVTNLSGIARFANGGYTYTNGLIQGAGTGTSDSILTYLAHRGQFIATSNGEYIIKKSSVDKLGVGFLDTLNNNPEAIGALNGLKRYANGGNLGESYAPSMSLKGINGYKTFNKSNMEKQMSFSTRKMETLLQGLRQDVQDGNKSDGSVAQPIILNTQADSASVMKAIAKNPRALQAILGNNQRRGFR</sequence>
<evidence type="ECO:0000313" key="5">
    <source>
        <dbReference type="EMBL" id="BAL84689.1"/>
    </source>
</evidence>
<dbReference type="OrthoDB" id="9815002at2"/>
<dbReference type="PATRIC" id="fig|927704.6.peg.3453"/>
<proteinExistence type="predicted"/>
<feature type="domain" description="Transglycosylase SLT" evidence="3">
    <location>
        <begin position="1663"/>
        <end position="1748"/>
    </location>
</feature>
<dbReference type="Pfam" id="PF01464">
    <property type="entry name" value="SLT"/>
    <property type="match status" value="1"/>
</dbReference>
<organism evidence="5 6">
    <name type="scientific">Selenomonas ruminantium subsp. lactilytica (strain NBRC 103574 / TAM6421)</name>
    <dbReference type="NCBI Taxonomy" id="927704"/>
    <lineage>
        <taxon>Bacteria</taxon>
        <taxon>Bacillati</taxon>
        <taxon>Bacillota</taxon>
        <taxon>Negativicutes</taxon>
        <taxon>Selenomonadales</taxon>
        <taxon>Selenomonadaceae</taxon>
        <taxon>Selenomonas</taxon>
    </lineage>
</organism>
<reference evidence="5 6" key="1">
    <citation type="submission" date="2011-10" db="EMBL/GenBank/DDBJ databases">
        <title>Whole genome sequence of Selenomonas ruminantium subsp. lactilytica TAM6421.</title>
        <authorList>
            <person name="Oguchi A."/>
            <person name="Ankai A."/>
            <person name="Kaneko J."/>
            <person name="Yamada-Narita S."/>
            <person name="Fukui S."/>
            <person name="Takahashi M."/>
            <person name="Onodera T."/>
            <person name="Kojima S."/>
            <person name="Fushimi T."/>
            <person name="Abe N."/>
            <person name="Kamio Y."/>
            <person name="Yamazaki S."/>
            <person name="Fujita N."/>
        </authorList>
    </citation>
    <scope>NUCLEOTIDE SEQUENCE [LARGE SCALE GENOMIC DNA]</scope>
    <source>
        <strain evidence="6">NBRC 103574 / TAM6421</strain>
        <plasmid evidence="5 6">pSRC4</plasmid>
    </source>
</reference>
<feature type="coiled-coil region" evidence="1">
    <location>
        <begin position="576"/>
        <end position="643"/>
    </location>
</feature>
<evidence type="ECO:0000256" key="1">
    <source>
        <dbReference type="SAM" id="Coils"/>
    </source>
</evidence>
<keyword evidence="5" id="KW-0614">Plasmid</keyword>
<feature type="region of interest" description="Disordered" evidence="2">
    <location>
        <begin position="1446"/>
        <end position="1478"/>
    </location>
</feature>
<dbReference type="Gene3D" id="1.10.530.10">
    <property type="match status" value="1"/>
</dbReference>
<accession>I0GVA2</accession>
<geneLocation type="plasmid" evidence="5 6">
    <name>pSRC4</name>
</geneLocation>
<feature type="domain" description="Phage tail tape measure protein" evidence="4">
    <location>
        <begin position="718"/>
        <end position="912"/>
    </location>
</feature>
<evidence type="ECO:0000259" key="3">
    <source>
        <dbReference type="Pfam" id="PF01464"/>
    </source>
</evidence>
<feature type="compositionally biased region" description="Basic and acidic residues" evidence="2">
    <location>
        <begin position="219"/>
        <end position="237"/>
    </location>
</feature>
<evidence type="ECO:0000313" key="6">
    <source>
        <dbReference type="Proteomes" id="UP000007887"/>
    </source>
</evidence>
<dbReference type="RefSeq" id="WP_014425989.1">
    <property type="nucleotide sequence ID" value="NC_017069.1"/>
</dbReference>
<dbReference type="NCBIfam" id="TIGR01760">
    <property type="entry name" value="tape_meas_TP901"/>
    <property type="match status" value="1"/>
</dbReference>
<keyword evidence="1" id="KW-0175">Coiled coil</keyword>
<dbReference type="HOGENOM" id="CLU_228598_0_0_9"/>
<dbReference type="SUPFAM" id="SSF53955">
    <property type="entry name" value="Lysozyme-like"/>
    <property type="match status" value="1"/>
</dbReference>
<feature type="coiled-coil region" evidence="1">
    <location>
        <begin position="1189"/>
        <end position="1219"/>
    </location>
</feature>
<feature type="coiled-coil region" evidence="1">
    <location>
        <begin position="1274"/>
        <end position="1312"/>
    </location>
</feature>
<dbReference type="Pfam" id="PF10145">
    <property type="entry name" value="PhageMin_Tail"/>
    <property type="match status" value="1"/>
</dbReference>
<feature type="coiled-coil region" evidence="1">
    <location>
        <begin position="154"/>
        <end position="181"/>
    </location>
</feature>
<feature type="region of interest" description="Disordered" evidence="2">
    <location>
        <begin position="189"/>
        <end position="237"/>
    </location>
</feature>
<feature type="compositionally biased region" description="Basic and acidic residues" evidence="2">
    <location>
        <begin position="296"/>
        <end position="307"/>
    </location>
</feature>
<dbReference type="InterPro" id="IPR008258">
    <property type="entry name" value="Transglycosylase_SLT_dom_1"/>
</dbReference>
<dbReference type="InterPro" id="IPR010090">
    <property type="entry name" value="Phage_tape_meas"/>
</dbReference>
<evidence type="ECO:0000256" key="2">
    <source>
        <dbReference type="SAM" id="MobiDB-lite"/>
    </source>
</evidence>
<dbReference type="Proteomes" id="UP000007887">
    <property type="component" value="Plasmid pSRC4"/>
</dbReference>
<dbReference type="EMBL" id="AP012294">
    <property type="protein sequence ID" value="BAL84689.1"/>
    <property type="molecule type" value="Genomic_DNA"/>
</dbReference>
<gene>
    <name evidence="5" type="ordered locus">SELR_pSRC400380</name>
</gene>
<evidence type="ECO:0000259" key="4">
    <source>
        <dbReference type="Pfam" id="PF10145"/>
    </source>
</evidence>
<feature type="region of interest" description="Disordered" evidence="2">
    <location>
        <begin position="296"/>
        <end position="330"/>
    </location>
</feature>
<feature type="compositionally biased region" description="Basic and acidic residues" evidence="2">
    <location>
        <begin position="1460"/>
        <end position="1478"/>
    </location>
</feature>
<dbReference type="InterPro" id="IPR023346">
    <property type="entry name" value="Lysozyme-like_dom_sf"/>
</dbReference>
<name>I0GVA2_SELRL</name>
<dbReference type="CDD" id="cd00254">
    <property type="entry name" value="LT-like"/>
    <property type="match status" value="1"/>
</dbReference>
<feature type="compositionally biased region" description="Basic and acidic residues" evidence="2">
    <location>
        <begin position="189"/>
        <end position="202"/>
    </location>
</feature>
<feature type="coiled-coil region" evidence="1">
    <location>
        <begin position="2120"/>
        <end position="2195"/>
    </location>
</feature>
<feature type="region of interest" description="Disordered" evidence="2">
    <location>
        <begin position="344"/>
        <end position="366"/>
    </location>
</feature>